<dbReference type="Proteomes" id="UP000775547">
    <property type="component" value="Unassembled WGS sequence"/>
</dbReference>
<accession>A0A9P7KEK9</accession>
<evidence type="ECO:0000256" key="1">
    <source>
        <dbReference type="SAM" id="SignalP"/>
    </source>
</evidence>
<proteinExistence type="predicted"/>
<dbReference type="EMBL" id="JABCKV010000028">
    <property type="protein sequence ID" value="KAG5646005.1"/>
    <property type="molecule type" value="Genomic_DNA"/>
</dbReference>
<protein>
    <submittedName>
        <fullName evidence="2">Uncharacterized protein</fullName>
    </submittedName>
</protein>
<gene>
    <name evidence="2" type="ORF">DXG03_004607</name>
</gene>
<comment type="caution">
    <text evidence="2">The sequence shown here is derived from an EMBL/GenBank/DDBJ whole genome shotgun (WGS) entry which is preliminary data.</text>
</comment>
<evidence type="ECO:0000313" key="2">
    <source>
        <dbReference type="EMBL" id="KAG5646005.1"/>
    </source>
</evidence>
<dbReference type="OrthoDB" id="5424209at2759"/>
<dbReference type="AlphaFoldDB" id="A0A9P7KEK9"/>
<keyword evidence="1" id="KW-0732">Signal</keyword>
<reference evidence="2" key="2">
    <citation type="submission" date="2021-10" db="EMBL/GenBank/DDBJ databases">
        <title>Phylogenomics reveals ancestral predisposition of the termite-cultivated fungus Termitomyces towards a domesticated lifestyle.</title>
        <authorList>
            <person name="Auxier B."/>
            <person name="Grum-Grzhimaylo A."/>
            <person name="Cardenas M.E."/>
            <person name="Lodge J.D."/>
            <person name="Laessoe T."/>
            <person name="Pedersen O."/>
            <person name="Smith M.E."/>
            <person name="Kuyper T.W."/>
            <person name="Franco-Molano E.A."/>
            <person name="Baroni T.J."/>
            <person name="Aanen D.K."/>
        </authorList>
    </citation>
    <scope>NUCLEOTIDE SEQUENCE</scope>
    <source>
        <strain evidence="2">AP01</strain>
        <tissue evidence="2">Mycelium</tissue>
    </source>
</reference>
<feature type="signal peptide" evidence="1">
    <location>
        <begin position="1"/>
        <end position="21"/>
    </location>
</feature>
<feature type="chain" id="PRO_5040217958" evidence="1">
    <location>
        <begin position="22"/>
        <end position="148"/>
    </location>
</feature>
<name>A0A9P7KEK9_9AGAR</name>
<keyword evidence="3" id="KW-1185">Reference proteome</keyword>
<organism evidence="2 3">
    <name type="scientific">Asterophora parasitica</name>
    <dbReference type="NCBI Taxonomy" id="117018"/>
    <lineage>
        <taxon>Eukaryota</taxon>
        <taxon>Fungi</taxon>
        <taxon>Dikarya</taxon>
        <taxon>Basidiomycota</taxon>
        <taxon>Agaricomycotina</taxon>
        <taxon>Agaricomycetes</taxon>
        <taxon>Agaricomycetidae</taxon>
        <taxon>Agaricales</taxon>
        <taxon>Tricholomatineae</taxon>
        <taxon>Lyophyllaceae</taxon>
        <taxon>Asterophora</taxon>
    </lineage>
</organism>
<sequence>MGLKETWFFLVTVCASKLSLSVPGEHDAEGRRCLTVGKDGNTTDFTVGRYSGLESYLQTDLGVESIEVAIYNSGNKAVEPFSAKGDSGALVWYVVCNEARIVGQLHSDVNKGGPSGIYVTYCTPGWWLLEQIEKKYPHANFFGKSWEA</sequence>
<reference evidence="2" key="1">
    <citation type="submission" date="2020-07" db="EMBL/GenBank/DDBJ databases">
        <authorList>
            <person name="Nieuwenhuis M."/>
            <person name="Van De Peppel L.J.J."/>
        </authorList>
    </citation>
    <scope>NUCLEOTIDE SEQUENCE</scope>
    <source>
        <strain evidence="2">AP01</strain>
        <tissue evidence="2">Mycelium</tissue>
    </source>
</reference>
<evidence type="ECO:0000313" key="3">
    <source>
        <dbReference type="Proteomes" id="UP000775547"/>
    </source>
</evidence>